<dbReference type="Gene3D" id="2.40.50.140">
    <property type="entry name" value="Nucleic acid-binding proteins"/>
    <property type="match status" value="1"/>
</dbReference>
<dbReference type="Pfam" id="PF14743">
    <property type="entry name" value="DNA_ligase_OB_2"/>
    <property type="match status" value="1"/>
</dbReference>
<keyword evidence="10" id="KW-1185">Reference proteome</keyword>
<dbReference type="Pfam" id="PF01068">
    <property type="entry name" value="DNA_ligase_A_M"/>
    <property type="match status" value="1"/>
</dbReference>
<dbReference type="GO" id="GO:0006310">
    <property type="term" value="P:DNA recombination"/>
    <property type="evidence" value="ECO:0007669"/>
    <property type="project" value="InterPro"/>
</dbReference>
<evidence type="ECO:0000313" key="10">
    <source>
        <dbReference type="Proteomes" id="UP000019141"/>
    </source>
</evidence>
<feature type="domain" description="ATP-dependent DNA ligase family profile" evidence="8">
    <location>
        <begin position="143"/>
        <end position="244"/>
    </location>
</feature>
<dbReference type="SUPFAM" id="SSF50249">
    <property type="entry name" value="Nucleic acid-binding proteins"/>
    <property type="match status" value="1"/>
</dbReference>
<evidence type="ECO:0000259" key="8">
    <source>
        <dbReference type="PROSITE" id="PS50160"/>
    </source>
</evidence>
<evidence type="ECO:0000256" key="1">
    <source>
        <dbReference type="ARBA" id="ARBA00001968"/>
    </source>
</evidence>
<keyword evidence="4" id="KW-0227">DNA damage</keyword>
<dbReference type="HOGENOM" id="CLU_021047_0_0_7"/>
<dbReference type="PANTHER" id="PTHR47810">
    <property type="entry name" value="DNA LIGASE"/>
    <property type="match status" value="1"/>
</dbReference>
<dbReference type="EMBL" id="AZHW01000185">
    <property type="protein sequence ID" value="ETX01971.1"/>
    <property type="molecule type" value="Genomic_DNA"/>
</dbReference>
<evidence type="ECO:0000256" key="4">
    <source>
        <dbReference type="ARBA" id="ARBA00022763"/>
    </source>
</evidence>
<dbReference type="GO" id="GO:0006260">
    <property type="term" value="P:DNA replication"/>
    <property type="evidence" value="ECO:0007669"/>
    <property type="project" value="UniProtKB-KW"/>
</dbReference>
<proteinExistence type="predicted"/>
<keyword evidence="5" id="KW-0234">DNA repair</keyword>
<dbReference type="CDD" id="cd07896">
    <property type="entry name" value="Adenylation_kDNA_ligase_like"/>
    <property type="match status" value="1"/>
</dbReference>
<accession>W4LW30</accession>
<dbReference type="Proteomes" id="UP000019141">
    <property type="component" value="Unassembled WGS sequence"/>
</dbReference>
<dbReference type="NCBIfam" id="NF006592">
    <property type="entry name" value="PRK09125.1"/>
    <property type="match status" value="1"/>
</dbReference>
<dbReference type="InterPro" id="IPR016059">
    <property type="entry name" value="DNA_ligase_ATP-dep_CS"/>
</dbReference>
<dbReference type="InterPro" id="IPR012310">
    <property type="entry name" value="DNA_ligase_ATP-dep_cent"/>
</dbReference>
<name>W4LW30_ENTF1</name>
<dbReference type="AlphaFoldDB" id="W4LW30"/>
<evidence type="ECO:0000256" key="2">
    <source>
        <dbReference type="ARBA" id="ARBA00022598"/>
    </source>
</evidence>
<reference evidence="9 10" key="1">
    <citation type="journal article" date="2014" name="Nature">
        <title>An environmental bacterial taxon with a large and distinct metabolic repertoire.</title>
        <authorList>
            <person name="Wilson M.C."/>
            <person name="Mori T."/>
            <person name="Ruckert C."/>
            <person name="Uria A.R."/>
            <person name="Helf M.J."/>
            <person name="Takada K."/>
            <person name="Gernert C."/>
            <person name="Steffens U.A."/>
            <person name="Heycke N."/>
            <person name="Schmitt S."/>
            <person name="Rinke C."/>
            <person name="Helfrich E.J."/>
            <person name="Brachmann A.O."/>
            <person name="Gurgui C."/>
            <person name="Wakimoto T."/>
            <person name="Kracht M."/>
            <person name="Crusemann M."/>
            <person name="Hentschel U."/>
            <person name="Abe I."/>
            <person name="Matsunaga S."/>
            <person name="Kalinowski J."/>
            <person name="Takeyama H."/>
            <person name="Piel J."/>
        </authorList>
    </citation>
    <scope>NUCLEOTIDE SEQUENCE [LARGE SCALE GENOMIC DNA]</scope>
    <source>
        <strain evidence="10">TSY1</strain>
    </source>
</reference>
<dbReference type="PANTHER" id="PTHR47810:SF1">
    <property type="entry name" value="DNA LIGASE B"/>
    <property type="match status" value="1"/>
</dbReference>
<dbReference type="SUPFAM" id="SSF56091">
    <property type="entry name" value="DNA ligase/mRNA capping enzyme, catalytic domain"/>
    <property type="match status" value="1"/>
</dbReference>
<sequence length="301" mass="34386">MQVSIIHYTPFFCRYLASLLVVFICLALPLSPVQADPQPPPVMSPYTWKPHMDIRGWWMSEKYDGIRGYWTGRQLVSRVGNAFVAPPWFTENFPAVPLDGELWIGRQTFAELSSIVLDQTPDETAWKRVRYMIFDAPQARGGFEDRLDFARQWFDLHPNPYVTIVHHETCKDTEHLQQKLTEIEAQGGEGLILRRPQSPYIKGRSRDILKVKTYQDADAVVIGYRPGKGRHTGRLGALLVELPNGVRFAIGTGFKDAERDNPPPIGSTVKFKYHGFTKAGKPRFASFLRVRKELKQQAQTD</sequence>
<gene>
    <name evidence="9" type="ORF">ETSY1_05315</name>
</gene>
<comment type="catalytic activity">
    <reaction evidence="6">
        <text>ATP + (deoxyribonucleotide)n-3'-hydroxyl + 5'-phospho-(deoxyribonucleotide)m = (deoxyribonucleotide)n+m + AMP + diphosphate.</text>
        <dbReference type="EC" id="6.5.1.1"/>
    </reaction>
</comment>
<dbReference type="PROSITE" id="PS50160">
    <property type="entry name" value="DNA_LIGASE_A3"/>
    <property type="match status" value="1"/>
</dbReference>
<keyword evidence="3" id="KW-0235">DNA replication</keyword>
<dbReference type="CDD" id="cd08041">
    <property type="entry name" value="OBF_kDNA_ligase_like"/>
    <property type="match status" value="1"/>
</dbReference>
<dbReference type="PROSITE" id="PS00333">
    <property type="entry name" value="DNA_LIGASE_A2"/>
    <property type="match status" value="1"/>
</dbReference>
<dbReference type="InterPro" id="IPR029319">
    <property type="entry name" value="DNA_ligase_OB"/>
</dbReference>
<dbReference type="GO" id="GO:0003910">
    <property type="term" value="F:DNA ligase (ATP) activity"/>
    <property type="evidence" value="ECO:0007669"/>
    <property type="project" value="UniProtKB-EC"/>
</dbReference>
<evidence type="ECO:0000256" key="3">
    <source>
        <dbReference type="ARBA" id="ARBA00022705"/>
    </source>
</evidence>
<dbReference type="Gene3D" id="3.30.1490.70">
    <property type="match status" value="1"/>
</dbReference>
<dbReference type="GO" id="GO:0005524">
    <property type="term" value="F:ATP binding"/>
    <property type="evidence" value="ECO:0007669"/>
    <property type="project" value="InterPro"/>
</dbReference>
<keyword evidence="7" id="KW-0732">Signal</keyword>
<feature type="signal peptide" evidence="7">
    <location>
        <begin position="1"/>
        <end position="35"/>
    </location>
</feature>
<comment type="caution">
    <text evidence="9">The sequence shown here is derived from an EMBL/GenBank/DDBJ whole genome shotgun (WGS) entry which is preliminary data.</text>
</comment>
<evidence type="ECO:0000256" key="5">
    <source>
        <dbReference type="ARBA" id="ARBA00023204"/>
    </source>
</evidence>
<evidence type="ECO:0000256" key="7">
    <source>
        <dbReference type="SAM" id="SignalP"/>
    </source>
</evidence>
<organism evidence="9 10">
    <name type="scientific">Entotheonella factor</name>
    <dbReference type="NCBI Taxonomy" id="1429438"/>
    <lineage>
        <taxon>Bacteria</taxon>
        <taxon>Pseudomonadati</taxon>
        <taxon>Nitrospinota/Tectimicrobiota group</taxon>
        <taxon>Candidatus Tectimicrobiota</taxon>
        <taxon>Candidatus Entotheonellia</taxon>
        <taxon>Candidatus Entotheonellales</taxon>
        <taxon>Candidatus Entotheonellaceae</taxon>
        <taxon>Candidatus Entotheonella</taxon>
    </lineage>
</organism>
<evidence type="ECO:0000313" key="9">
    <source>
        <dbReference type="EMBL" id="ETX01971.1"/>
    </source>
</evidence>
<dbReference type="InterPro" id="IPR050326">
    <property type="entry name" value="NAD_dep_DNA_ligaseB"/>
</dbReference>
<dbReference type="GO" id="GO:0006281">
    <property type="term" value="P:DNA repair"/>
    <property type="evidence" value="ECO:0007669"/>
    <property type="project" value="UniProtKB-KW"/>
</dbReference>
<dbReference type="InterPro" id="IPR012340">
    <property type="entry name" value="NA-bd_OB-fold"/>
</dbReference>
<comment type="cofactor">
    <cofactor evidence="1">
        <name>a divalent metal cation</name>
        <dbReference type="ChEBI" id="CHEBI:60240"/>
    </cofactor>
</comment>
<keyword evidence="2" id="KW-0436">Ligase</keyword>
<feature type="chain" id="PRO_5004846139" description="ATP-dependent DNA ligase family profile domain-containing protein" evidence="7">
    <location>
        <begin position="36"/>
        <end position="301"/>
    </location>
</feature>
<dbReference type="PATRIC" id="fig|1429438.4.peg.1205"/>
<protein>
    <recommendedName>
        <fullName evidence="8">ATP-dependent DNA ligase family profile domain-containing protein</fullName>
    </recommendedName>
</protein>
<dbReference type="Gene3D" id="3.30.470.30">
    <property type="entry name" value="DNA ligase/mRNA capping enzyme"/>
    <property type="match status" value="1"/>
</dbReference>
<evidence type="ECO:0000256" key="6">
    <source>
        <dbReference type="ARBA" id="ARBA00034003"/>
    </source>
</evidence>